<dbReference type="STRING" id="68775.A0A5C3LJF6"/>
<feature type="transmembrane region" description="Helical" evidence="1">
    <location>
        <begin position="209"/>
        <end position="229"/>
    </location>
</feature>
<evidence type="ECO:0000313" key="2">
    <source>
        <dbReference type="EMBL" id="TFK32858.1"/>
    </source>
</evidence>
<feature type="transmembrane region" description="Helical" evidence="1">
    <location>
        <begin position="96"/>
        <end position="117"/>
    </location>
</feature>
<protein>
    <submittedName>
        <fullName evidence="2">Uncharacterized protein</fullName>
    </submittedName>
</protein>
<sequence length="265" mass="30047">MLNITSLALEHNLEGLQSSLTTRNYVSHIVYLNTNPVAALVVLVWEYFVTFLSSTCRSWFMFLLVGGWSMLATVNAVLMLRGILTYVNRCQSKKIGLLLLSLLLMELCLAVTCHFFTFEYATFNAICDAYCDAECDAQEMPIQVLYFTASVVIAQTVVWSLTLQKRKLNLGCVPVIQRVLRDGAWAWILICSVFISTIPYSLIQQVARAHVNFILQISFFSIVACRMIMNLQRLKFHVDSDEGRVLTTNIFMEIPSAKTPIEDDM</sequence>
<keyword evidence="1" id="KW-1133">Transmembrane helix</keyword>
<dbReference type="Proteomes" id="UP000308652">
    <property type="component" value="Unassembled WGS sequence"/>
</dbReference>
<feature type="transmembrane region" description="Helical" evidence="1">
    <location>
        <begin position="184"/>
        <end position="203"/>
    </location>
</feature>
<feature type="transmembrane region" description="Helical" evidence="1">
    <location>
        <begin position="60"/>
        <end position="84"/>
    </location>
</feature>
<organism evidence="2 3">
    <name type="scientific">Crucibulum laeve</name>
    <dbReference type="NCBI Taxonomy" id="68775"/>
    <lineage>
        <taxon>Eukaryota</taxon>
        <taxon>Fungi</taxon>
        <taxon>Dikarya</taxon>
        <taxon>Basidiomycota</taxon>
        <taxon>Agaricomycotina</taxon>
        <taxon>Agaricomycetes</taxon>
        <taxon>Agaricomycetidae</taxon>
        <taxon>Agaricales</taxon>
        <taxon>Agaricineae</taxon>
        <taxon>Nidulariaceae</taxon>
        <taxon>Crucibulum</taxon>
    </lineage>
</organism>
<dbReference type="AlphaFoldDB" id="A0A5C3LJF6"/>
<dbReference type="OrthoDB" id="3020506at2759"/>
<feature type="transmembrane region" description="Helical" evidence="1">
    <location>
        <begin position="144"/>
        <end position="163"/>
    </location>
</feature>
<proteinExistence type="predicted"/>
<accession>A0A5C3LJF6</accession>
<name>A0A5C3LJF6_9AGAR</name>
<feature type="transmembrane region" description="Helical" evidence="1">
    <location>
        <begin position="29"/>
        <end position="48"/>
    </location>
</feature>
<keyword evidence="1" id="KW-0472">Membrane</keyword>
<evidence type="ECO:0000313" key="3">
    <source>
        <dbReference type="Proteomes" id="UP000308652"/>
    </source>
</evidence>
<reference evidence="2 3" key="1">
    <citation type="journal article" date="2019" name="Nat. Ecol. Evol.">
        <title>Megaphylogeny resolves global patterns of mushroom evolution.</title>
        <authorList>
            <person name="Varga T."/>
            <person name="Krizsan K."/>
            <person name="Foldi C."/>
            <person name="Dima B."/>
            <person name="Sanchez-Garcia M."/>
            <person name="Sanchez-Ramirez S."/>
            <person name="Szollosi G.J."/>
            <person name="Szarkandi J.G."/>
            <person name="Papp V."/>
            <person name="Albert L."/>
            <person name="Andreopoulos W."/>
            <person name="Angelini C."/>
            <person name="Antonin V."/>
            <person name="Barry K.W."/>
            <person name="Bougher N.L."/>
            <person name="Buchanan P."/>
            <person name="Buyck B."/>
            <person name="Bense V."/>
            <person name="Catcheside P."/>
            <person name="Chovatia M."/>
            <person name="Cooper J."/>
            <person name="Damon W."/>
            <person name="Desjardin D."/>
            <person name="Finy P."/>
            <person name="Geml J."/>
            <person name="Haridas S."/>
            <person name="Hughes K."/>
            <person name="Justo A."/>
            <person name="Karasinski D."/>
            <person name="Kautmanova I."/>
            <person name="Kiss B."/>
            <person name="Kocsube S."/>
            <person name="Kotiranta H."/>
            <person name="LaButti K.M."/>
            <person name="Lechner B.E."/>
            <person name="Liimatainen K."/>
            <person name="Lipzen A."/>
            <person name="Lukacs Z."/>
            <person name="Mihaltcheva S."/>
            <person name="Morgado L.N."/>
            <person name="Niskanen T."/>
            <person name="Noordeloos M.E."/>
            <person name="Ohm R.A."/>
            <person name="Ortiz-Santana B."/>
            <person name="Ovrebo C."/>
            <person name="Racz N."/>
            <person name="Riley R."/>
            <person name="Savchenko A."/>
            <person name="Shiryaev A."/>
            <person name="Soop K."/>
            <person name="Spirin V."/>
            <person name="Szebenyi C."/>
            <person name="Tomsovsky M."/>
            <person name="Tulloss R.E."/>
            <person name="Uehling J."/>
            <person name="Grigoriev I.V."/>
            <person name="Vagvolgyi C."/>
            <person name="Papp T."/>
            <person name="Martin F.M."/>
            <person name="Miettinen O."/>
            <person name="Hibbett D.S."/>
            <person name="Nagy L.G."/>
        </authorList>
    </citation>
    <scope>NUCLEOTIDE SEQUENCE [LARGE SCALE GENOMIC DNA]</scope>
    <source>
        <strain evidence="2 3">CBS 166.37</strain>
    </source>
</reference>
<gene>
    <name evidence="2" type="ORF">BDQ12DRAFT_670726</name>
</gene>
<keyword evidence="1" id="KW-0812">Transmembrane</keyword>
<evidence type="ECO:0000256" key="1">
    <source>
        <dbReference type="SAM" id="Phobius"/>
    </source>
</evidence>
<keyword evidence="3" id="KW-1185">Reference proteome</keyword>
<dbReference type="EMBL" id="ML213661">
    <property type="protein sequence ID" value="TFK32858.1"/>
    <property type="molecule type" value="Genomic_DNA"/>
</dbReference>